<keyword evidence="3" id="KW-1185">Reference proteome</keyword>
<keyword evidence="1" id="KW-0812">Transmembrane</keyword>
<feature type="transmembrane region" description="Helical" evidence="1">
    <location>
        <begin position="6"/>
        <end position="23"/>
    </location>
</feature>
<dbReference type="EMBL" id="JAAXPR010000004">
    <property type="protein sequence ID" value="NKZ19972.1"/>
    <property type="molecule type" value="Genomic_DNA"/>
</dbReference>
<evidence type="ECO:0000313" key="2">
    <source>
        <dbReference type="EMBL" id="NKZ19972.1"/>
    </source>
</evidence>
<dbReference type="AlphaFoldDB" id="A0A7X6N0H7"/>
<dbReference type="Proteomes" id="UP000522720">
    <property type="component" value="Unassembled WGS sequence"/>
</dbReference>
<feature type="transmembrane region" description="Helical" evidence="1">
    <location>
        <begin position="55"/>
        <end position="74"/>
    </location>
</feature>
<sequence length="75" mass="8730">MKKFRIMLHVLLFLVQSVILYLAYQQDNKLLILACLIGMLSTTLSSQGIEVFRVALISGFLIFFSYILYQLIILW</sequence>
<protein>
    <submittedName>
        <fullName evidence="2">Uncharacterized protein</fullName>
    </submittedName>
</protein>
<evidence type="ECO:0000313" key="3">
    <source>
        <dbReference type="Proteomes" id="UP000522720"/>
    </source>
</evidence>
<dbReference type="RefSeq" id="WP_168548726.1">
    <property type="nucleotide sequence ID" value="NZ_JAAXPR010000004.1"/>
</dbReference>
<proteinExistence type="predicted"/>
<organism evidence="2 3">
    <name type="scientific">Streptococcus ovuberis</name>
    <dbReference type="NCBI Taxonomy" id="1936207"/>
    <lineage>
        <taxon>Bacteria</taxon>
        <taxon>Bacillati</taxon>
        <taxon>Bacillota</taxon>
        <taxon>Bacilli</taxon>
        <taxon>Lactobacillales</taxon>
        <taxon>Streptococcaceae</taxon>
        <taxon>Streptococcus</taxon>
    </lineage>
</organism>
<reference evidence="2 3" key="1">
    <citation type="submission" date="2020-04" db="EMBL/GenBank/DDBJ databases">
        <title>MicrobeNet Type strains.</title>
        <authorList>
            <person name="Nicholson A.C."/>
        </authorList>
    </citation>
    <scope>NUCLEOTIDE SEQUENCE [LARGE SCALE GENOMIC DNA]</scope>
    <source>
        <strain evidence="2 3">CCUG 69612</strain>
    </source>
</reference>
<keyword evidence="1" id="KW-0472">Membrane</keyword>
<keyword evidence="1" id="KW-1133">Transmembrane helix</keyword>
<evidence type="ECO:0000256" key="1">
    <source>
        <dbReference type="SAM" id="Phobius"/>
    </source>
</evidence>
<comment type="caution">
    <text evidence="2">The sequence shown here is derived from an EMBL/GenBank/DDBJ whole genome shotgun (WGS) entry which is preliminary data.</text>
</comment>
<gene>
    <name evidence="2" type="ORF">HF992_03770</name>
</gene>
<name>A0A7X6N0H7_9STRE</name>
<accession>A0A7X6N0H7</accession>